<evidence type="ECO:0000313" key="2">
    <source>
        <dbReference type="Proteomes" id="UP000297703"/>
    </source>
</evidence>
<accession>A0A4D9E2L6</accession>
<sequence length="129" mass="14493">MYIMHLGQRCFHFMQLKIGCNLRGAPEPHLPAPCSFYHLGCIGAALGDYNSQHAVLRFDLSSLPPSTVKPRVAVDCLVESCRLFGPWTLLWPPPVLGFPSCYCNHSCLARRDVKCIAHVKVTSKRHFKN</sequence>
<dbReference type="AlphaFoldDB" id="A0A4D9E2L6"/>
<name>A0A4D9E2L6_9SAUR</name>
<dbReference type="Proteomes" id="UP000297703">
    <property type="component" value="Unassembled WGS sequence"/>
</dbReference>
<keyword evidence="2" id="KW-1185">Reference proteome</keyword>
<reference evidence="1 2" key="1">
    <citation type="submission" date="2019-04" db="EMBL/GenBank/DDBJ databases">
        <title>Draft genome of the big-headed turtle Platysternon megacephalum.</title>
        <authorList>
            <person name="Gong S."/>
        </authorList>
    </citation>
    <scope>NUCLEOTIDE SEQUENCE [LARGE SCALE GENOMIC DNA]</scope>
    <source>
        <strain evidence="1">DO16091913</strain>
        <tissue evidence="1">Muscle</tissue>
    </source>
</reference>
<reference evidence="1 2" key="2">
    <citation type="submission" date="2019-04" db="EMBL/GenBank/DDBJ databases">
        <title>The genome sequence of big-headed turtle.</title>
        <authorList>
            <person name="Gong S."/>
        </authorList>
    </citation>
    <scope>NUCLEOTIDE SEQUENCE [LARGE SCALE GENOMIC DNA]</scope>
    <source>
        <strain evidence="1">DO16091913</strain>
        <tissue evidence="1">Muscle</tissue>
    </source>
</reference>
<protein>
    <submittedName>
        <fullName evidence="1">UDP-N-acetylglucosamine transporter</fullName>
    </submittedName>
</protein>
<comment type="caution">
    <text evidence="1">The sequence shown here is derived from an EMBL/GenBank/DDBJ whole genome shotgun (WGS) entry which is preliminary data.</text>
</comment>
<proteinExistence type="predicted"/>
<evidence type="ECO:0000313" key="1">
    <source>
        <dbReference type="EMBL" id="TFK03787.1"/>
    </source>
</evidence>
<dbReference type="EMBL" id="QXTE01000152">
    <property type="protein sequence ID" value="TFK03787.1"/>
    <property type="molecule type" value="Genomic_DNA"/>
</dbReference>
<organism evidence="1 2">
    <name type="scientific">Platysternon megacephalum</name>
    <name type="common">big-headed turtle</name>
    <dbReference type="NCBI Taxonomy" id="55544"/>
    <lineage>
        <taxon>Eukaryota</taxon>
        <taxon>Metazoa</taxon>
        <taxon>Chordata</taxon>
        <taxon>Craniata</taxon>
        <taxon>Vertebrata</taxon>
        <taxon>Euteleostomi</taxon>
        <taxon>Archelosauria</taxon>
        <taxon>Testudinata</taxon>
        <taxon>Testudines</taxon>
        <taxon>Cryptodira</taxon>
        <taxon>Durocryptodira</taxon>
        <taxon>Testudinoidea</taxon>
        <taxon>Platysternidae</taxon>
        <taxon>Platysternon</taxon>
    </lineage>
</organism>
<gene>
    <name evidence="1" type="ORF">DR999_PMT13816</name>
</gene>